<accession>A0A109B9X3</accession>
<sequence>MAKAPYRPPVQSQIGQIFDTLFLLALVLASLFAPLYLGLAGSGKTTVELSDTSWAGMKQNATMQAQWEKLGYTDGTEAKDGRQPASKLIATRFDYDFSFVELAASALVVIAYFFIVFYWSKKEYREVIDERFGNSE</sequence>
<organism evidence="2 3">
    <name type="scientific">Hyphomicrobium sulfonivorans</name>
    <dbReference type="NCBI Taxonomy" id="121290"/>
    <lineage>
        <taxon>Bacteria</taxon>
        <taxon>Pseudomonadati</taxon>
        <taxon>Pseudomonadota</taxon>
        <taxon>Alphaproteobacteria</taxon>
        <taxon>Hyphomicrobiales</taxon>
        <taxon>Hyphomicrobiaceae</taxon>
        <taxon>Hyphomicrobium</taxon>
    </lineage>
</organism>
<keyword evidence="3" id="KW-1185">Reference proteome</keyword>
<reference evidence="2 3" key="1">
    <citation type="submission" date="2015-10" db="EMBL/GenBank/DDBJ databases">
        <title>Transcriptomic analysis of a linuron degrading triple-species bacterial consortium.</title>
        <authorList>
            <person name="Albers P."/>
        </authorList>
    </citation>
    <scope>NUCLEOTIDE SEQUENCE [LARGE SCALE GENOMIC DNA]</scope>
    <source>
        <strain evidence="2 3">WDL6</strain>
    </source>
</reference>
<keyword evidence="1" id="KW-1133">Transmembrane helix</keyword>
<dbReference type="OrthoDB" id="8099304at2"/>
<feature type="transmembrane region" description="Helical" evidence="1">
    <location>
        <begin position="97"/>
        <end position="119"/>
    </location>
</feature>
<gene>
    <name evidence="2" type="ORF">APY04_3159</name>
</gene>
<proteinExistence type="predicted"/>
<evidence type="ECO:0000256" key="1">
    <source>
        <dbReference type="SAM" id="Phobius"/>
    </source>
</evidence>
<comment type="caution">
    <text evidence="2">The sequence shown here is derived from an EMBL/GenBank/DDBJ whole genome shotgun (WGS) entry which is preliminary data.</text>
</comment>
<name>A0A109B9X3_HYPSL</name>
<dbReference type="PATRIC" id="fig|121290.4.peg.3617"/>
<evidence type="ECO:0000313" key="2">
    <source>
        <dbReference type="EMBL" id="KWT64687.1"/>
    </source>
</evidence>
<feature type="transmembrane region" description="Helical" evidence="1">
    <location>
        <begin position="21"/>
        <end position="39"/>
    </location>
</feature>
<dbReference type="RefSeq" id="WP_068464358.1">
    <property type="nucleotide sequence ID" value="NZ_JAEFBX010000002.1"/>
</dbReference>
<dbReference type="AlphaFoldDB" id="A0A109B9X3"/>
<dbReference type="STRING" id="121290.APY04_3159"/>
<dbReference type="EMBL" id="LMTR01000089">
    <property type="protein sequence ID" value="KWT64687.1"/>
    <property type="molecule type" value="Genomic_DNA"/>
</dbReference>
<evidence type="ECO:0000313" key="3">
    <source>
        <dbReference type="Proteomes" id="UP000059074"/>
    </source>
</evidence>
<protein>
    <submittedName>
        <fullName evidence="2">Uncharacterized protein</fullName>
    </submittedName>
</protein>
<keyword evidence="1" id="KW-0812">Transmembrane</keyword>
<keyword evidence="1" id="KW-0472">Membrane</keyword>
<dbReference type="Proteomes" id="UP000059074">
    <property type="component" value="Unassembled WGS sequence"/>
</dbReference>